<protein>
    <submittedName>
        <fullName evidence="1">Zn-dependent hydrolase</fullName>
    </submittedName>
</protein>
<dbReference type="EMBL" id="JBJURJ010000003">
    <property type="protein sequence ID" value="MFM9327707.1"/>
    <property type="molecule type" value="Genomic_DNA"/>
</dbReference>
<reference evidence="1" key="1">
    <citation type="submission" date="2024-12" db="EMBL/GenBank/DDBJ databases">
        <authorList>
            <person name="Wu N."/>
        </authorList>
    </citation>
    <scope>NUCLEOTIDE SEQUENCE</scope>
    <source>
        <strain evidence="1">P15</strain>
    </source>
</reference>
<sequence length="417" mass="45150">MKLLTEQASADNIARILEKLDTFNSDPSRGTTRVLFTPVEIAGRNYIKEEMAALGLTVREDAIGNIFAALPGTDPSLAPVWTGSHIDTVLQAGMYDGMAGVVAGLEAVRLIRAAGITPKRTIEVVVYTSEEPTRFGLNCLGSRALAGALTLEDAERLKDEEGRTLAEVLADLGYDLARFKDIPIARGAVHGAIELHIEQGAVLESLGLPIGLVKTISAPTNFEVSVRGKQSHAGSTPMHLRHDAFLACCEIALELERLAKASTSPDTVGTVGKVEVVPNASNVISGLVQFSIDIRDSDYETKSKLVAGLQTFFREVEARRKVELDIRQINDDKPTHSDPAILGLLEEACIKKDIPYHKMVSGAFHDSMMVGRFAPIAMIFVPSKDGISHNPDEFTEYGDIAKGTDILVETLLRMTME</sequence>
<comment type="caution">
    <text evidence="1">The sequence shown here is derived from an EMBL/GenBank/DDBJ whole genome shotgun (WGS) entry which is preliminary data.</text>
</comment>
<proteinExistence type="predicted"/>
<organism evidence="1 2">
    <name type="scientific">Paenibacillus mesotrionivorans</name>
    <dbReference type="NCBI Taxonomy" id="3160968"/>
    <lineage>
        <taxon>Bacteria</taxon>
        <taxon>Bacillati</taxon>
        <taxon>Bacillota</taxon>
        <taxon>Bacilli</taxon>
        <taxon>Bacillales</taxon>
        <taxon>Paenibacillaceae</taxon>
        <taxon>Paenibacillus</taxon>
    </lineage>
</organism>
<evidence type="ECO:0000313" key="1">
    <source>
        <dbReference type="EMBL" id="MFM9327707.1"/>
    </source>
</evidence>
<evidence type="ECO:0000313" key="2">
    <source>
        <dbReference type="Proteomes" id="UP001631969"/>
    </source>
</evidence>
<gene>
    <name evidence="1" type="ORF">ACI1P1_05250</name>
</gene>
<keyword evidence="2" id="KW-1185">Reference proteome</keyword>
<dbReference type="Proteomes" id="UP001631969">
    <property type="component" value="Unassembled WGS sequence"/>
</dbReference>
<accession>A0ACC7NX93</accession>
<keyword evidence="1" id="KW-0378">Hydrolase</keyword>
<name>A0ACC7NX93_9BACL</name>